<comment type="caution">
    <text evidence="1">The sequence shown here is derived from an EMBL/GenBank/DDBJ whole genome shotgun (WGS) entry which is preliminary data.</text>
</comment>
<evidence type="ECO:0000313" key="1">
    <source>
        <dbReference type="EMBL" id="MEQ2424361.1"/>
    </source>
</evidence>
<keyword evidence="2" id="KW-1185">Reference proteome</keyword>
<evidence type="ECO:0000313" key="2">
    <source>
        <dbReference type="Proteomes" id="UP001454086"/>
    </source>
</evidence>
<dbReference type="RefSeq" id="WP_240299768.1">
    <property type="nucleotide sequence ID" value="NZ_JBBMFM010000012.1"/>
</dbReference>
<protein>
    <submittedName>
        <fullName evidence="1">Uncharacterized protein</fullName>
    </submittedName>
</protein>
<name>A0ABV1D1U8_9FIRM</name>
<reference evidence="1 2" key="1">
    <citation type="submission" date="2024-03" db="EMBL/GenBank/DDBJ databases">
        <title>Human intestinal bacterial collection.</title>
        <authorList>
            <person name="Pauvert C."/>
            <person name="Hitch T.C.A."/>
            <person name="Clavel T."/>
        </authorList>
    </citation>
    <scope>NUCLEOTIDE SEQUENCE [LARGE SCALE GENOMIC DNA]</scope>
    <source>
        <strain evidence="1 2">CLA-SR-H021</strain>
    </source>
</reference>
<gene>
    <name evidence="1" type="ORF">WMQ36_05190</name>
</gene>
<accession>A0ABV1D1U8</accession>
<dbReference type="EMBL" id="JBBMFM010000012">
    <property type="protein sequence ID" value="MEQ2424361.1"/>
    <property type="molecule type" value="Genomic_DNA"/>
</dbReference>
<sequence>MTYPVDVNAYTDCKVADLKNPDEGDRELFEAIATVINRAYYAGLEDGKKEAAVCRN</sequence>
<organism evidence="1 2">
    <name type="scientific">Enterocloster hominis</name>
    <name type="common">ex Hitch et al. 2024</name>
    <dbReference type="NCBI Taxonomy" id="1917870"/>
    <lineage>
        <taxon>Bacteria</taxon>
        <taxon>Bacillati</taxon>
        <taxon>Bacillota</taxon>
        <taxon>Clostridia</taxon>
        <taxon>Lachnospirales</taxon>
        <taxon>Lachnospiraceae</taxon>
        <taxon>Enterocloster</taxon>
    </lineage>
</organism>
<proteinExistence type="predicted"/>
<dbReference type="Proteomes" id="UP001454086">
    <property type="component" value="Unassembled WGS sequence"/>
</dbReference>